<evidence type="ECO:0000256" key="7">
    <source>
        <dbReference type="ARBA" id="ARBA00022842"/>
    </source>
</evidence>
<keyword evidence="6" id="KW-0378">Hydrolase</keyword>
<dbReference type="PANTHER" id="PTHR42648:SF11">
    <property type="entry name" value="TRANSPOSON TY4-P GAG-POL POLYPROTEIN"/>
    <property type="match status" value="1"/>
</dbReference>
<evidence type="ECO:0000256" key="2">
    <source>
        <dbReference type="ARBA" id="ARBA00022695"/>
    </source>
</evidence>
<dbReference type="GO" id="GO:0003887">
    <property type="term" value="F:DNA-directed DNA polymerase activity"/>
    <property type="evidence" value="ECO:0007669"/>
    <property type="project" value="UniProtKB-KW"/>
</dbReference>
<dbReference type="SUPFAM" id="SSF53098">
    <property type="entry name" value="Ribonuclease H-like"/>
    <property type="match status" value="1"/>
</dbReference>
<evidence type="ECO:0000256" key="14">
    <source>
        <dbReference type="ARBA" id="ARBA00049244"/>
    </source>
</evidence>
<dbReference type="GO" id="GO:0015074">
    <property type="term" value="P:DNA integration"/>
    <property type="evidence" value="ECO:0007669"/>
    <property type="project" value="UniProtKB-KW"/>
</dbReference>
<dbReference type="GO" id="GO:0046872">
    <property type="term" value="F:metal ion binding"/>
    <property type="evidence" value="ECO:0007669"/>
    <property type="project" value="UniProtKB-KW"/>
</dbReference>
<evidence type="ECO:0000313" key="17">
    <source>
        <dbReference type="Proteomes" id="UP000054988"/>
    </source>
</evidence>
<comment type="catalytic activity">
    <reaction evidence="13">
        <text>DNA(n) + a 2'-deoxyribonucleoside 5'-triphosphate = DNA(n+1) + diphosphate</text>
        <dbReference type="Rhea" id="RHEA:22508"/>
        <dbReference type="Rhea" id="RHEA-COMP:17339"/>
        <dbReference type="Rhea" id="RHEA-COMP:17340"/>
        <dbReference type="ChEBI" id="CHEBI:33019"/>
        <dbReference type="ChEBI" id="CHEBI:61560"/>
        <dbReference type="ChEBI" id="CHEBI:173112"/>
        <dbReference type="EC" id="2.7.7.49"/>
    </reaction>
</comment>
<evidence type="ECO:0000256" key="13">
    <source>
        <dbReference type="ARBA" id="ARBA00048173"/>
    </source>
</evidence>
<evidence type="ECO:0000256" key="1">
    <source>
        <dbReference type="ARBA" id="ARBA00022578"/>
    </source>
</evidence>
<sequence>MSLFSGHDKYKFTYLETQIEHLDVLQTLAAATRKAVDTVVAHNCFGHIPEPILCKCATVCKGFSIGGLLMFEHSCTGCAYGSVKQQLYLSSTKQAMEILDLIHMDLVEFPIVLYPNQFKYALTILDDYSSHGWSALQRSKTQLETLASFKAFQQQVEKQTGKQIKTMHIDHRGEFFGTIFQGYLKDSGI</sequence>
<proteinExistence type="predicted"/>
<keyword evidence="7" id="KW-0460">Magnesium</keyword>
<dbReference type="InterPro" id="IPR039537">
    <property type="entry name" value="Retrotran_Ty1/copia-like"/>
</dbReference>
<keyword evidence="10" id="KW-0695">RNA-directed DNA polymerase</keyword>
<keyword evidence="8" id="KW-0694">RNA-binding</keyword>
<evidence type="ECO:0000256" key="11">
    <source>
        <dbReference type="ARBA" id="ARBA00022932"/>
    </source>
</evidence>
<dbReference type="GO" id="GO:0003964">
    <property type="term" value="F:RNA-directed DNA polymerase activity"/>
    <property type="evidence" value="ECO:0007669"/>
    <property type="project" value="UniProtKB-KW"/>
</dbReference>
<evidence type="ECO:0000313" key="16">
    <source>
        <dbReference type="EMBL" id="KTB29058.1"/>
    </source>
</evidence>
<comment type="catalytic activity">
    <reaction evidence="14">
        <text>DNA(n) + a 2'-deoxyribonucleoside 5'-triphosphate = DNA(n+1) + diphosphate</text>
        <dbReference type="Rhea" id="RHEA:22508"/>
        <dbReference type="Rhea" id="RHEA-COMP:17339"/>
        <dbReference type="Rhea" id="RHEA-COMP:17340"/>
        <dbReference type="ChEBI" id="CHEBI:33019"/>
        <dbReference type="ChEBI" id="CHEBI:61560"/>
        <dbReference type="ChEBI" id="CHEBI:173112"/>
        <dbReference type="EC" id="2.7.7.7"/>
    </reaction>
</comment>
<dbReference type="GO" id="GO:0016787">
    <property type="term" value="F:hydrolase activity"/>
    <property type="evidence" value="ECO:0007669"/>
    <property type="project" value="UniProtKB-KW"/>
</dbReference>
<keyword evidence="4" id="KW-0479">Metal-binding</keyword>
<evidence type="ECO:0000259" key="15">
    <source>
        <dbReference type="PROSITE" id="PS50994"/>
    </source>
</evidence>
<feature type="domain" description="Integrase catalytic" evidence="15">
    <location>
        <begin position="93"/>
        <end position="189"/>
    </location>
</feature>
<dbReference type="InterPro" id="IPR012337">
    <property type="entry name" value="RNaseH-like_sf"/>
</dbReference>
<protein>
    <submittedName>
        <fullName evidence="16">Putative rve-domain-containing protein</fullName>
    </submittedName>
</protein>
<dbReference type="Proteomes" id="UP000054988">
    <property type="component" value="Unassembled WGS sequence"/>
</dbReference>
<accession>A0A0W0EYQ3</accession>
<evidence type="ECO:0000256" key="3">
    <source>
        <dbReference type="ARBA" id="ARBA00022722"/>
    </source>
</evidence>
<organism evidence="16 17">
    <name type="scientific">Moniliophthora roreri</name>
    <name type="common">Frosty pod rot fungus</name>
    <name type="synonym">Monilia roreri</name>
    <dbReference type="NCBI Taxonomy" id="221103"/>
    <lineage>
        <taxon>Eukaryota</taxon>
        <taxon>Fungi</taxon>
        <taxon>Dikarya</taxon>
        <taxon>Basidiomycota</taxon>
        <taxon>Agaricomycotina</taxon>
        <taxon>Agaricomycetes</taxon>
        <taxon>Agaricomycetidae</taxon>
        <taxon>Agaricales</taxon>
        <taxon>Marasmiineae</taxon>
        <taxon>Marasmiaceae</taxon>
        <taxon>Moniliophthora</taxon>
    </lineage>
</organism>
<evidence type="ECO:0000256" key="6">
    <source>
        <dbReference type="ARBA" id="ARBA00022801"/>
    </source>
</evidence>
<keyword evidence="11" id="KW-0239">DNA-directed DNA polymerase</keyword>
<evidence type="ECO:0000256" key="8">
    <source>
        <dbReference type="ARBA" id="ARBA00022884"/>
    </source>
</evidence>
<dbReference type="GO" id="GO:0005634">
    <property type="term" value="C:nucleus"/>
    <property type="evidence" value="ECO:0007669"/>
    <property type="project" value="UniProtKB-ARBA"/>
</dbReference>
<keyword evidence="1" id="KW-0815">Transposition</keyword>
<keyword evidence="5" id="KW-0255">Endonuclease</keyword>
<dbReference type="InterPro" id="IPR001584">
    <property type="entry name" value="Integrase_cat-core"/>
</dbReference>
<comment type="caution">
    <text evidence="16">The sequence shown here is derived from an EMBL/GenBank/DDBJ whole genome shotgun (WGS) entry which is preliminary data.</text>
</comment>
<dbReference type="GO" id="GO:0004519">
    <property type="term" value="F:endonuclease activity"/>
    <property type="evidence" value="ECO:0007669"/>
    <property type="project" value="UniProtKB-KW"/>
</dbReference>
<evidence type="ECO:0000256" key="12">
    <source>
        <dbReference type="ARBA" id="ARBA00023172"/>
    </source>
</evidence>
<keyword evidence="9" id="KW-0229">DNA integration</keyword>
<dbReference type="GO" id="GO:0032196">
    <property type="term" value="P:transposition"/>
    <property type="evidence" value="ECO:0007669"/>
    <property type="project" value="UniProtKB-KW"/>
</dbReference>
<dbReference type="PANTHER" id="PTHR42648">
    <property type="entry name" value="TRANSPOSASE, PUTATIVE-RELATED"/>
    <property type="match status" value="1"/>
</dbReference>
<name>A0A0W0EYQ3_MONRR</name>
<evidence type="ECO:0000256" key="5">
    <source>
        <dbReference type="ARBA" id="ARBA00022759"/>
    </source>
</evidence>
<dbReference type="EMBL" id="LATX01002453">
    <property type="protein sequence ID" value="KTB29058.1"/>
    <property type="molecule type" value="Genomic_DNA"/>
</dbReference>
<gene>
    <name evidence="16" type="ORF">WG66_18366</name>
</gene>
<evidence type="ECO:0000256" key="9">
    <source>
        <dbReference type="ARBA" id="ARBA00022908"/>
    </source>
</evidence>
<dbReference type="GO" id="GO:0006310">
    <property type="term" value="P:DNA recombination"/>
    <property type="evidence" value="ECO:0007669"/>
    <property type="project" value="UniProtKB-KW"/>
</dbReference>
<dbReference type="AlphaFoldDB" id="A0A0W0EYQ3"/>
<reference evidence="16 17" key="1">
    <citation type="submission" date="2015-12" db="EMBL/GenBank/DDBJ databases">
        <title>Draft genome sequence of Moniliophthora roreri, the causal agent of frosty pod rot of cacao.</title>
        <authorList>
            <person name="Aime M.C."/>
            <person name="Diaz-Valderrama J.R."/>
            <person name="Kijpornyongpan T."/>
            <person name="Phillips-Mora W."/>
        </authorList>
    </citation>
    <scope>NUCLEOTIDE SEQUENCE [LARGE SCALE GENOMIC DNA]</scope>
    <source>
        <strain evidence="16 17">MCA 2952</strain>
    </source>
</reference>
<keyword evidence="3" id="KW-0540">Nuclease</keyword>
<dbReference type="PROSITE" id="PS50994">
    <property type="entry name" value="INTEGRASE"/>
    <property type="match status" value="1"/>
</dbReference>
<evidence type="ECO:0000256" key="4">
    <source>
        <dbReference type="ARBA" id="ARBA00022723"/>
    </source>
</evidence>
<keyword evidence="12" id="KW-0233">DNA recombination</keyword>
<dbReference type="GO" id="GO:0003723">
    <property type="term" value="F:RNA binding"/>
    <property type="evidence" value="ECO:0007669"/>
    <property type="project" value="UniProtKB-KW"/>
</dbReference>
<evidence type="ECO:0000256" key="10">
    <source>
        <dbReference type="ARBA" id="ARBA00022918"/>
    </source>
</evidence>
<dbReference type="InterPro" id="IPR036397">
    <property type="entry name" value="RNaseH_sf"/>
</dbReference>
<dbReference type="Gene3D" id="3.30.420.10">
    <property type="entry name" value="Ribonuclease H-like superfamily/Ribonuclease H"/>
    <property type="match status" value="1"/>
</dbReference>
<keyword evidence="11" id="KW-0808">Transferase</keyword>
<keyword evidence="2" id="KW-0548">Nucleotidyltransferase</keyword>